<evidence type="ECO:0000256" key="3">
    <source>
        <dbReference type="ARBA" id="ARBA00022970"/>
    </source>
</evidence>
<evidence type="ECO:0000259" key="5">
    <source>
        <dbReference type="Pfam" id="PF13458"/>
    </source>
</evidence>
<dbReference type="SUPFAM" id="SSF53822">
    <property type="entry name" value="Periplasmic binding protein-like I"/>
    <property type="match status" value="1"/>
</dbReference>
<gene>
    <name evidence="6" type="ORF">DI595_05000</name>
</gene>
<dbReference type="InterPro" id="IPR028081">
    <property type="entry name" value="Leu-bd"/>
</dbReference>
<organism evidence="6 7">
    <name type="scientific">Agrobacterium fabrum</name>
    <dbReference type="NCBI Taxonomy" id="1176649"/>
    <lineage>
        <taxon>Bacteria</taxon>
        <taxon>Pseudomonadati</taxon>
        <taxon>Pseudomonadota</taxon>
        <taxon>Alphaproteobacteria</taxon>
        <taxon>Hyphomicrobiales</taxon>
        <taxon>Rhizobiaceae</taxon>
        <taxon>Rhizobium/Agrobacterium group</taxon>
        <taxon>Agrobacterium</taxon>
        <taxon>Agrobacterium tumefaciens complex</taxon>
    </lineage>
</organism>
<evidence type="ECO:0000313" key="7">
    <source>
        <dbReference type="Proteomes" id="UP000249769"/>
    </source>
</evidence>
<proteinExistence type="inferred from homology"/>
<evidence type="ECO:0000313" key="6">
    <source>
        <dbReference type="EMBL" id="PZP53027.1"/>
    </source>
</evidence>
<keyword evidence="3" id="KW-0029">Amino-acid transport</keyword>
<protein>
    <submittedName>
        <fullName evidence="6">Branched-chain amino acid ABC transporter substrate-binding protein</fullName>
    </submittedName>
</protein>
<reference evidence="6 7" key="1">
    <citation type="submission" date="2017-08" db="EMBL/GenBank/DDBJ databases">
        <title>Infants hospitalized years apart are colonized by the same room-sourced microbial strains.</title>
        <authorList>
            <person name="Brooks B."/>
            <person name="Olm M.R."/>
            <person name="Firek B.A."/>
            <person name="Baker R."/>
            <person name="Thomas B.C."/>
            <person name="Morowitz M.J."/>
            <person name="Banfield J.F."/>
        </authorList>
    </citation>
    <scope>NUCLEOTIDE SEQUENCE [LARGE SCALE GENOMIC DNA]</scope>
    <source>
        <strain evidence="6">S2_009_000_R2_73</strain>
    </source>
</reference>
<dbReference type="InterPro" id="IPR051010">
    <property type="entry name" value="BCAA_transport"/>
</dbReference>
<evidence type="ECO:0000256" key="4">
    <source>
        <dbReference type="SAM" id="SignalP"/>
    </source>
</evidence>
<dbReference type="Pfam" id="PF13458">
    <property type="entry name" value="Peripla_BP_6"/>
    <property type="match status" value="1"/>
</dbReference>
<dbReference type="Gene3D" id="3.40.50.2300">
    <property type="match status" value="2"/>
</dbReference>
<feature type="signal peptide" evidence="4">
    <location>
        <begin position="1"/>
        <end position="25"/>
    </location>
</feature>
<dbReference type="PANTHER" id="PTHR30483:SF38">
    <property type="entry name" value="BLR7848 PROTEIN"/>
    <property type="match status" value="1"/>
</dbReference>
<comment type="caution">
    <text evidence="6">The sequence shown here is derived from an EMBL/GenBank/DDBJ whole genome shotgun (WGS) entry which is preliminary data.</text>
</comment>
<dbReference type="PANTHER" id="PTHR30483">
    <property type="entry name" value="LEUCINE-SPECIFIC-BINDING PROTEIN"/>
    <property type="match status" value="1"/>
</dbReference>
<feature type="chain" id="PRO_5015845887" evidence="4">
    <location>
        <begin position="26"/>
        <end position="387"/>
    </location>
</feature>
<feature type="domain" description="Leucine-binding protein" evidence="5">
    <location>
        <begin position="26"/>
        <end position="356"/>
    </location>
</feature>
<dbReference type="CDD" id="cd06333">
    <property type="entry name" value="PBP1_ABC_RPA1789-like"/>
    <property type="match status" value="1"/>
</dbReference>
<keyword evidence="3" id="KW-0813">Transport</keyword>
<dbReference type="GO" id="GO:0006865">
    <property type="term" value="P:amino acid transport"/>
    <property type="evidence" value="ECO:0007669"/>
    <property type="project" value="UniProtKB-KW"/>
</dbReference>
<keyword evidence="2 4" id="KW-0732">Signal</keyword>
<name>A0A2W5FH55_9HYPH</name>
<dbReference type="EMBL" id="QFOL01000030">
    <property type="protein sequence ID" value="PZP53027.1"/>
    <property type="molecule type" value="Genomic_DNA"/>
</dbReference>
<dbReference type="AlphaFoldDB" id="A0A2W5FH55"/>
<sequence length="387" mass="40845">MRRLTHVGFIGVLASTVFMASQAFAEIKVGAILSLTGPAASLGIPVKNTIDILPRKVAGEDVRYIVLDDASDPSAAVRAAKKLIEEEKVDIIFGPSVTPTSLAVVEVVGPGKTAMVSAAGSAVIARPVEGNKQWVFKTAPEEPAMAARVYGQMDKDGDKTVGFIGFNDAFGDSFIGAFKKVADTRGITVVADERYNSKDTSVTAQVLSVISAAPDAVVIGASGTPGVSPVLELRNQGYDGAIYINQGMANPDVLRVGKDGLNGVMLAVPPVLVAEQLADNDPVKPVALNYIKAYEGKYGAGSRSLFGATIWDAYLILENAIPRALPAGKPGTEAFRTALRDAYQTTPELIGTQAIFNLSPTNHNGTDERAEVLVKIENGKWVYVQQN</sequence>
<evidence type="ECO:0000256" key="1">
    <source>
        <dbReference type="ARBA" id="ARBA00010062"/>
    </source>
</evidence>
<accession>A0A2W5FH55</accession>
<dbReference type="Proteomes" id="UP000249769">
    <property type="component" value="Unassembled WGS sequence"/>
</dbReference>
<dbReference type="InterPro" id="IPR028082">
    <property type="entry name" value="Peripla_BP_I"/>
</dbReference>
<comment type="similarity">
    <text evidence="1">Belongs to the leucine-binding protein family.</text>
</comment>
<evidence type="ECO:0000256" key="2">
    <source>
        <dbReference type="ARBA" id="ARBA00022729"/>
    </source>
</evidence>